<keyword evidence="6 7" id="KW-0472">Membrane</keyword>
<dbReference type="PANTHER" id="PTHR12640">
    <property type="entry name" value="RIBOPHORIN II"/>
    <property type="match status" value="1"/>
</dbReference>
<keyword evidence="11" id="KW-1185">Reference proteome</keyword>
<feature type="signal peptide" evidence="8">
    <location>
        <begin position="1"/>
        <end position="19"/>
    </location>
</feature>
<keyword evidence="5 7" id="KW-1133">Transmembrane helix</keyword>
<dbReference type="InterPro" id="IPR008814">
    <property type="entry name" value="Swp1"/>
</dbReference>
<feature type="chain" id="PRO_5044185903" evidence="8">
    <location>
        <begin position="20"/>
        <end position="295"/>
    </location>
</feature>
<reference evidence="10 11" key="1">
    <citation type="journal article" date="2023" name="Elife">
        <title>Identification of key yeast species and microbe-microbe interactions impacting larval growth of Drosophila in the wild.</title>
        <authorList>
            <person name="Mure A."/>
            <person name="Sugiura Y."/>
            <person name="Maeda R."/>
            <person name="Honda K."/>
            <person name="Sakurai N."/>
            <person name="Takahashi Y."/>
            <person name="Watada M."/>
            <person name="Katoh T."/>
            <person name="Gotoh A."/>
            <person name="Gotoh Y."/>
            <person name="Taniguchi I."/>
            <person name="Nakamura K."/>
            <person name="Hayashi T."/>
            <person name="Katayama T."/>
            <person name="Uemura T."/>
            <person name="Hattori Y."/>
        </authorList>
    </citation>
    <scope>NUCLEOTIDE SEQUENCE [LARGE SCALE GENOMIC DNA]</scope>
    <source>
        <strain evidence="10 11">KH-74</strain>
    </source>
</reference>
<evidence type="ECO:0000313" key="11">
    <source>
        <dbReference type="Proteomes" id="UP001377567"/>
    </source>
</evidence>
<dbReference type="GO" id="GO:0008250">
    <property type="term" value="C:oligosaccharyltransferase complex"/>
    <property type="evidence" value="ECO:0007669"/>
    <property type="project" value="InterPro"/>
</dbReference>
<feature type="domain" description="Ribophorin II C-terminal" evidence="9">
    <location>
        <begin position="195"/>
        <end position="293"/>
    </location>
</feature>
<feature type="transmembrane region" description="Helical" evidence="7">
    <location>
        <begin position="240"/>
        <end position="263"/>
    </location>
</feature>
<dbReference type="AlphaFoldDB" id="A0AAV5RU77"/>
<evidence type="ECO:0000256" key="4">
    <source>
        <dbReference type="ARBA" id="ARBA00022824"/>
    </source>
</evidence>
<keyword evidence="3 8" id="KW-0732">Signal</keyword>
<accession>A0AAV5RU77</accession>
<name>A0AAV5RU77_MAUHU</name>
<evidence type="ECO:0000313" key="10">
    <source>
        <dbReference type="EMBL" id="GMM54726.1"/>
    </source>
</evidence>
<feature type="transmembrane region" description="Helical" evidence="7">
    <location>
        <begin position="207"/>
        <end position="228"/>
    </location>
</feature>
<evidence type="ECO:0000256" key="8">
    <source>
        <dbReference type="SAM" id="SignalP"/>
    </source>
</evidence>
<sequence length="295" mass="32163">MKLSRTLAVVCSAMACANAFIVKDSKISFKDEALEAVEVGAIEASTEKPAPITLSSIDEVLNFKFKLDLSKSKSKEVPEQLSLLVGVADRNLEIAVVPKVKDSSKNNKVKLVSFKVDVAALPSSVLHYAVVAGEKITATLIVANEQKNLARKEENIFQQVFDLEFAPEVAHEFVDFFEAPERYVAKPELAHTFPAAPETVPAGVASVFGGAILFVNVFLYMYWFYFNAISFSNMPTGGDFITFAIFFGSVVACEVVFGLYYLGTGIFETINTLAIVAPVGLIAGTKFLRSFSKRI</sequence>
<dbReference type="GO" id="GO:0006487">
    <property type="term" value="P:protein N-linked glycosylation"/>
    <property type="evidence" value="ECO:0007669"/>
    <property type="project" value="TreeGrafter"/>
</dbReference>
<evidence type="ECO:0000256" key="5">
    <source>
        <dbReference type="ARBA" id="ARBA00022989"/>
    </source>
</evidence>
<evidence type="ECO:0000256" key="3">
    <source>
        <dbReference type="ARBA" id="ARBA00022729"/>
    </source>
</evidence>
<keyword evidence="2 7" id="KW-0812">Transmembrane</keyword>
<keyword evidence="4" id="KW-0256">Endoplasmic reticulum</keyword>
<protein>
    <submittedName>
        <fullName evidence="10">Dolichyl-diphosphooligosaccharide-protein glycotransferase</fullName>
    </submittedName>
</protein>
<proteinExistence type="predicted"/>
<gene>
    <name evidence="10" type="ORF">DAKH74_013420</name>
</gene>
<dbReference type="Pfam" id="PF25147">
    <property type="entry name" value="Ribophorin_II_C"/>
    <property type="match status" value="1"/>
</dbReference>
<dbReference type="PROSITE" id="PS51257">
    <property type="entry name" value="PROKAR_LIPOPROTEIN"/>
    <property type="match status" value="1"/>
</dbReference>
<dbReference type="PANTHER" id="PTHR12640:SF0">
    <property type="entry name" value="DOLICHYL-DIPHOSPHOOLIGOSACCHARIDE--PROTEIN GLYCOSYLTRANSFERASE SUBUNIT 2"/>
    <property type="match status" value="1"/>
</dbReference>
<dbReference type="EMBL" id="BTGD01000003">
    <property type="protein sequence ID" value="GMM54726.1"/>
    <property type="molecule type" value="Genomic_DNA"/>
</dbReference>
<dbReference type="Proteomes" id="UP001377567">
    <property type="component" value="Unassembled WGS sequence"/>
</dbReference>
<evidence type="ECO:0000256" key="6">
    <source>
        <dbReference type="ARBA" id="ARBA00023136"/>
    </source>
</evidence>
<organism evidence="10 11">
    <name type="scientific">Maudiozyma humilis</name>
    <name type="common">Sour dough yeast</name>
    <name type="synonym">Kazachstania humilis</name>
    <dbReference type="NCBI Taxonomy" id="51915"/>
    <lineage>
        <taxon>Eukaryota</taxon>
        <taxon>Fungi</taxon>
        <taxon>Dikarya</taxon>
        <taxon>Ascomycota</taxon>
        <taxon>Saccharomycotina</taxon>
        <taxon>Saccharomycetes</taxon>
        <taxon>Saccharomycetales</taxon>
        <taxon>Saccharomycetaceae</taxon>
        <taxon>Maudiozyma</taxon>
    </lineage>
</organism>
<comment type="subcellular location">
    <subcellularLocation>
        <location evidence="1">Endoplasmic reticulum membrane</location>
        <topology evidence="1">Multi-pass membrane protein</topology>
    </subcellularLocation>
</comment>
<evidence type="ECO:0000256" key="1">
    <source>
        <dbReference type="ARBA" id="ARBA00004477"/>
    </source>
</evidence>
<comment type="caution">
    <text evidence="10">The sequence shown here is derived from an EMBL/GenBank/DDBJ whole genome shotgun (WGS) entry which is preliminary data.</text>
</comment>
<dbReference type="InterPro" id="IPR056790">
    <property type="entry name" value="Ribophorin_II_C"/>
</dbReference>
<evidence type="ECO:0000259" key="9">
    <source>
        <dbReference type="Pfam" id="PF25147"/>
    </source>
</evidence>
<evidence type="ECO:0000256" key="7">
    <source>
        <dbReference type="SAM" id="Phobius"/>
    </source>
</evidence>
<evidence type="ECO:0000256" key="2">
    <source>
        <dbReference type="ARBA" id="ARBA00022692"/>
    </source>
</evidence>